<keyword evidence="7 9" id="KW-1133">Transmembrane helix</keyword>
<accession>A0A1I1AAR8</accession>
<evidence type="ECO:0000313" key="12">
    <source>
        <dbReference type="EMBL" id="SFB34632.1"/>
    </source>
</evidence>
<dbReference type="PROSITE" id="PS50929">
    <property type="entry name" value="ABC_TM1F"/>
    <property type="match status" value="1"/>
</dbReference>
<feature type="transmembrane region" description="Helical" evidence="9">
    <location>
        <begin position="518"/>
        <end position="542"/>
    </location>
</feature>
<evidence type="ECO:0000256" key="2">
    <source>
        <dbReference type="ARBA" id="ARBA00022448"/>
    </source>
</evidence>
<evidence type="ECO:0000256" key="1">
    <source>
        <dbReference type="ARBA" id="ARBA00004651"/>
    </source>
</evidence>
<dbReference type="GO" id="GO:0005524">
    <property type="term" value="F:ATP binding"/>
    <property type="evidence" value="ECO:0007669"/>
    <property type="project" value="UniProtKB-KW"/>
</dbReference>
<feature type="domain" description="ABC transporter" evidence="10">
    <location>
        <begin position="838"/>
        <end position="1073"/>
    </location>
</feature>
<keyword evidence="2" id="KW-0813">Transport</keyword>
<dbReference type="OrthoDB" id="9762778at2"/>
<dbReference type="SUPFAM" id="SSF90123">
    <property type="entry name" value="ABC transporter transmembrane region"/>
    <property type="match status" value="1"/>
</dbReference>
<evidence type="ECO:0000256" key="8">
    <source>
        <dbReference type="ARBA" id="ARBA00023136"/>
    </source>
</evidence>
<dbReference type="InterPro" id="IPR011527">
    <property type="entry name" value="ABC1_TM_dom"/>
</dbReference>
<keyword evidence="6 12" id="KW-0067">ATP-binding</keyword>
<dbReference type="PANTHER" id="PTHR24221:SF397">
    <property type="entry name" value="ABC TRANSPORTER, ATP-BINDING TRANSMEMBRANE PROTEIN"/>
    <property type="match status" value="1"/>
</dbReference>
<organism evidence="12 13">
    <name type="scientific">Acetitomaculum ruminis DSM 5522</name>
    <dbReference type="NCBI Taxonomy" id="1120918"/>
    <lineage>
        <taxon>Bacteria</taxon>
        <taxon>Bacillati</taxon>
        <taxon>Bacillota</taxon>
        <taxon>Clostridia</taxon>
        <taxon>Lachnospirales</taxon>
        <taxon>Lachnospiraceae</taxon>
        <taxon>Acetitomaculum</taxon>
    </lineage>
</organism>
<keyword evidence="5" id="KW-0547">Nucleotide-binding</keyword>
<dbReference type="InterPro" id="IPR027417">
    <property type="entry name" value="P-loop_NTPase"/>
</dbReference>
<dbReference type="SUPFAM" id="SSF52540">
    <property type="entry name" value="P-loop containing nucleoside triphosphate hydrolases"/>
    <property type="match status" value="3"/>
</dbReference>
<evidence type="ECO:0000313" key="13">
    <source>
        <dbReference type="Proteomes" id="UP000198838"/>
    </source>
</evidence>
<evidence type="ECO:0000256" key="3">
    <source>
        <dbReference type="ARBA" id="ARBA00022475"/>
    </source>
</evidence>
<evidence type="ECO:0000256" key="4">
    <source>
        <dbReference type="ARBA" id="ARBA00022692"/>
    </source>
</evidence>
<feature type="transmembrane region" description="Helical" evidence="9">
    <location>
        <begin position="778"/>
        <end position="796"/>
    </location>
</feature>
<keyword evidence="13" id="KW-1185">Reference proteome</keyword>
<name>A0A1I1AAR8_9FIRM</name>
<dbReference type="EMBL" id="FOJY01000023">
    <property type="protein sequence ID" value="SFB34632.1"/>
    <property type="molecule type" value="Genomic_DNA"/>
</dbReference>
<feature type="domain" description="ABC transporter" evidence="10">
    <location>
        <begin position="265"/>
        <end position="486"/>
    </location>
</feature>
<dbReference type="NCBIfam" id="NF010167">
    <property type="entry name" value="PRK13648.1"/>
    <property type="match status" value="3"/>
</dbReference>
<evidence type="ECO:0000256" key="7">
    <source>
        <dbReference type="ARBA" id="ARBA00022989"/>
    </source>
</evidence>
<dbReference type="SMART" id="SM00382">
    <property type="entry name" value="AAA"/>
    <property type="match status" value="3"/>
</dbReference>
<feature type="transmembrane region" description="Helical" evidence="9">
    <location>
        <begin position="663"/>
        <end position="681"/>
    </location>
</feature>
<dbReference type="RefSeq" id="WP_092874359.1">
    <property type="nucleotide sequence ID" value="NZ_FOJY01000023.1"/>
</dbReference>
<dbReference type="Pfam" id="PF00664">
    <property type="entry name" value="ABC_membrane"/>
    <property type="match status" value="1"/>
</dbReference>
<dbReference type="PROSITE" id="PS50893">
    <property type="entry name" value="ABC_TRANSPORTER_2"/>
    <property type="match status" value="3"/>
</dbReference>
<keyword evidence="4 9" id="KW-0812">Transmembrane</keyword>
<dbReference type="GO" id="GO:0016887">
    <property type="term" value="F:ATP hydrolysis activity"/>
    <property type="evidence" value="ECO:0007669"/>
    <property type="project" value="InterPro"/>
</dbReference>
<dbReference type="FunFam" id="3.40.50.300:FF:000221">
    <property type="entry name" value="Multidrug ABC transporter ATP-binding protein"/>
    <property type="match status" value="1"/>
</dbReference>
<feature type="transmembrane region" description="Helical" evidence="9">
    <location>
        <begin position="746"/>
        <end position="772"/>
    </location>
</feature>
<dbReference type="GO" id="GO:0140359">
    <property type="term" value="F:ABC-type transporter activity"/>
    <property type="evidence" value="ECO:0007669"/>
    <property type="project" value="InterPro"/>
</dbReference>
<dbReference type="Gene3D" id="3.40.50.300">
    <property type="entry name" value="P-loop containing nucleotide triphosphate hydrolases"/>
    <property type="match status" value="3"/>
</dbReference>
<dbReference type="GO" id="GO:0034040">
    <property type="term" value="F:ATPase-coupled lipid transmembrane transporter activity"/>
    <property type="evidence" value="ECO:0007669"/>
    <property type="project" value="TreeGrafter"/>
</dbReference>
<protein>
    <submittedName>
        <fullName evidence="12">Energy-coupling factor transport system ATP-binding protein</fullName>
    </submittedName>
</protein>
<dbReference type="InterPro" id="IPR015856">
    <property type="entry name" value="ABC_transpr_CbiO/EcfA_su"/>
</dbReference>
<comment type="subcellular location">
    <subcellularLocation>
        <location evidence="1">Cell membrane</location>
        <topology evidence="1">Multi-pass membrane protein</topology>
    </subcellularLocation>
</comment>
<dbReference type="InterPro" id="IPR003439">
    <property type="entry name" value="ABC_transporter-like_ATP-bd"/>
</dbReference>
<reference evidence="12 13" key="1">
    <citation type="submission" date="2016-10" db="EMBL/GenBank/DDBJ databases">
        <authorList>
            <person name="de Groot N.N."/>
        </authorList>
    </citation>
    <scope>NUCLEOTIDE SEQUENCE [LARGE SCALE GENOMIC DNA]</scope>
    <source>
        <strain evidence="12 13">DSM 5522</strain>
    </source>
</reference>
<evidence type="ECO:0000259" key="10">
    <source>
        <dbReference type="PROSITE" id="PS50893"/>
    </source>
</evidence>
<sequence>MIEFKNVSFKYAGGKRQCLKNINLKIKEGESVLICGDSGCGKTSLTRLINGIIPHYYEGDFGGQCLIDNIATNEMTLEKISYKVGSVFQNPKSQFFTTDTTSELVFGCENMGFSEEEIFLRLEKTAKELEIKKLMARNIFELSGGEKQLVACGSISCSNQNIVVLDEPSSNLDFQATKRLEKVIKTWKAQGKTIIIAEHRLYYLKNLIDRVIYMKDGQIKKEMSGEDFFELSDNEALNKGLRILNLKSLENIKIKKKSFKDDKSVKIRNFKWFYKNKKGIDIDNLTLPSKGVVALIGENGAGKSTFSQIMAGMIKVGTVEMGNKVLKAGDRIKSSFLVMQDVNRQLFTESVLDELFLSMEKEDEKLAQDILLEFDLVKERDSHPLALSGGQKQRVAVADAKASARKIIIFDEPSSGLDYSHMKQVAGMMQAMAKEGKLVIVVTHDPELILSACDYVVEIHEGRVKTKYVLDERNKDNLIEFFKNDYVRKERSKMNVKKEKNKKNTWMTLTAYGGKWQWMIYLSLILSATSTVLGIIPYINIFEILRQLVSKLPDMEKIVNQAYMVVLFMVLSAFTYFLAITFSHLFAFHIETGIRTSMMKKLLKLPLGFFCNNSSGKLRKIIDDNASLTHDLMAHHTPDISGAAVFPIAMLIILFKFDFRFGLVSIIALLMNIVFMIPMFAGNNKEYVKKNLEAQEEMSSAAVEYVRGIPVVKIFQQTVYSFRAFKESVDNYAKFAMGYTKMARKWMVLIMISTNFVGIFMTITGIVLINKAFEVEKIVPLVLFYVLFTTLCLSYFTRLVQAGKNFATASEVVKKLEFIENAKSQTFGKLSKVEDCSIHMENITFRYDSLSEKVLDNFSIDIPAGTTLALVGESGSGKSSIACLIPRFYDPEEGIVKIGNVNVKDYSREALMNAVSFVFQNHHLFKESILENLKEGKPDATNEEIMEALKKASCEDLIRKLPDGLGTKIGSQGVYLSGGEEQRLLLARAFLKEAPILVLDEATAFTDPENEHLIQEAFRQLRKGKTTLMIAHRLTSIIDADKIAVIKKGKVAEIGSHEELLKKNGIYKKMWDEYKSTAKWKVKRKENMAC</sequence>
<dbReference type="InterPro" id="IPR003593">
    <property type="entry name" value="AAA+_ATPase"/>
</dbReference>
<dbReference type="InterPro" id="IPR039421">
    <property type="entry name" value="Type_1_exporter"/>
</dbReference>
<keyword evidence="8 9" id="KW-0472">Membrane</keyword>
<feature type="domain" description="ABC transmembrane type-1" evidence="11">
    <location>
        <begin position="522"/>
        <end position="769"/>
    </location>
</feature>
<dbReference type="Proteomes" id="UP000198838">
    <property type="component" value="Unassembled WGS sequence"/>
</dbReference>
<dbReference type="CDD" id="cd03225">
    <property type="entry name" value="ABC_cobalt_CbiO_domain1"/>
    <property type="match status" value="1"/>
</dbReference>
<evidence type="ECO:0000259" key="11">
    <source>
        <dbReference type="PROSITE" id="PS50929"/>
    </source>
</evidence>
<dbReference type="STRING" id="1120918.SAMN05216249_12319"/>
<dbReference type="InterPro" id="IPR036640">
    <property type="entry name" value="ABC1_TM_sf"/>
</dbReference>
<dbReference type="AlphaFoldDB" id="A0A1I1AAR8"/>
<keyword evidence="3" id="KW-1003">Cell membrane</keyword>
<gene>
    <name evidence="12" type="ORF">SAMN05216249_12319</name>
</gene>
<feature type="domain" description="ABC transporter" evidence="10">
    <location>
        <begin position="2"/>
        <end position="241"/>
    </location>
</feature>
<evidence type="ECO:0000256" key="5">
    <source>
        <dbReference type="ARBA" id="ARBA00022741"/>
    </source>
</evidence>
<evidence type="ECO:0000256" key="6">
    <source>
        <dbReference type="ARBA" id="ARBA00022840"/>
    </source>
</evidence>
<dbReference type="GO" id="GO:0005886">
    <property type="term" value="C:plasma membrane"/>
    <property type="evidence" value="ECO:0007669"/>
    <property type="project" value="UniProtKB-SubCell"/>
</dbReference>
<proteinExistence type="predicted"/>
<dbReference type="Gene3D" id="1.20.1560.10">
    <property type="entry name" value="ABC transporter type 1, transmembrane domain"/>
    <property type="match status" value="1"/>
</dbReference>
<dbReference type="Pfam" id="PF00005">
    <property type="entry name" value="ABC_tran"/>
    <property type="match status" value="3"/>
</dbReference>
<evidence type="ECO:0000256" key="9">
    <source>
        <dbReference type="SAM" id="Phobius"/>
    </source>
</evidence>
<dbReference type="PANTHER" id="PTHR24221">
    <property type="entry name" value="ATP-BINDING CASSETTE SUB-FAMILY B"/>
    <property type="match status" value="1"/>
</dbReference>
<feature type="transmembrane region" description="Helical" evidence="9">
    <location>
        <begin position="562"/>
        <end position="590"/>
    </location>
</feature>